<dbReference type="InterPro" id="IPR036259">
    <property type="entry name" value="MFS_trans_sf"/>
</dbReference>
<evidence type="ECO:0000256" key="4">
    <source>
        <dbReference type="ARBA" id="ARBA00023136"/>
    </source>
</evidence>
<evidence type="ECO:0000256" key="2">
    <source>
        <dbReference type="ARBA" id="ARBA00022692"/>
    </source>
</evidence>
<evidence type="ECO:0000256" key="1">
    <source>
        <dbReference type="ARBA" id="ARBA00004651"/>
    </source>
</evidence>
<dbReference type="InterPro" id="IPR050327">
    <property type="entry name" value="Proton-linked_MCT"/>
</dbReference>
<evidence type="ECO:0000313" key="7">
    <source>
        <dbReference type="EMBL" id="QFG03046.1"/>
    </source>
</evidence>
<feature type="transmembrane region" description="Helical" evidence="5">
    <location>
        <begin position="350"/>
        <end position="369"/>
    </location>
</feature>
<feature type="transmembrane region" description="Helical" evidence="5">
    <location>
        <begin position="176"/>
        <end position="196"/>
    </location>
</feature>
<reference evidence="7 8" key="1">
    <citation type="submission" date="2019-10" db="EMBL/GenBank/DDBJ databases">
        <title>Thermopilla bonchosmolovskayae gen. nov., sp. nov., a moderately thermophilic Chloroflexi bacterium from a Chukotka hot spring (Arctic, Russia), representing a novel classis Thermopillaia, which include previously uncultivated lineage OLB14.</title>
        <authorList>
            <person name="Kochetkova T.V."/>
            <person name="Zayulina K.S."/>
            <person name="Zhigarkov V.S."/>
            <person name="Minaev N.V."/>
            <person name="Novikov A."/>
            <person name="Toshchakov S.V."/>
            <person name="Elcheninov A.G."/>
            <person name="Kublanov I.V."/>
        </authorList>
    </citation>
    <scope>NUCLEOTIDE SEQUENCE [LARGE SCALE GENOMIC DNA]</scope>
    <source>
        <strain evidence="7 8">3753O</strain>
    </source>
</reference>
<feature type="transmembrane region" description="Helical" evidence="5">
    <location>
        <begin position="292"/>
        <end position="310"/>
    </location>
</feature>
<feature type="transmembrane region" description="Helical" evidence="5">
    <location>
        <begin position="146"/>
        <end position="164"/>
    </location>
</feature>
<feature type="domain" description="Major facilitator superfamily (MFS) profile" evidence="6">
    <location>
        <begin position="16"/>
        <end position="405"/>
    </location>
</feature>
<keyword evidence="4 5" id="KW-0472">Membrane</keyword>
<dbReference type="InterPro" id="IPR011701">
    <property type="entry name" value="MFS"/>
</dbReference>
<evidence type="ECO:0000256" key="5">
    <source>
        <dbReference type="SAM" id="Phobius"/>
    </source>
</evidence>
<dbReference type="EMBL" id="CP042829">
    <property type="protein sequence ID" value="QFG03046.1"/>
    <property type="molecule type" value="Genomic_DNA"/>
</dbReference>
<comment type="subcellular location">
    <subcellularLocation>
        <location evidence="1">Cell membrane</location>
        <topology evidence="1">Multi-pass membrane protein</topology>
    </subcellularLocation>
</comment>
<dbReference type="PROSITE" id="PS50850">
    <property type="entry name" value="MFS"/>
    <property type="match status" value="1"/>
</dbReference>
<keyword evidence="3 5" id="KW-1133">Transmembrane helix</keyword>
<feature type="transmembrane region" description="Helical" evidence="5">
    <location>
        <begin position="227"/>
        <end position="250"/>
    </location>
</feature>
<keyword evidence="8" id="KW-1185">Reference proteome</keyword>
<organism evidence="7 8">
    <name type="scientific">Tepidiforma bonchosmolovskayae</name>
    <dbReference type="NCBI Taxonomy" id="2601677"/>
    <lineage>
        <taxon>Bacteria</taxon>
        <taxon>Bacillati</taxon>
        <taxon>Chloroflexota</taxon>
        <taxon>Tepidiformia</taxon>
        <taxon>Tepidiformales</taxon>
        <taxon>Tepidiformaceae</taxon>
        <taxon>Tepidiforma</taxon>
    </lineage>
</organism>
<dbReference type="Pfam" id="PF07690">
    <property type="entry name" value="MFS_1"/>
    <property type="match status" value="1"/>
</dbReference>
<feature type="transmembrane region" description="Helical" evidence="5">
    <location>
        <begin position="262"/>
        <end position="280"/>
    </location>
</feature>
<accession>A0ABX6C193</accession>
<feature type="transmembrane region" description="Helical" evidence="5">
    <location>
        <begin position="110"/>
        <end position="134"/>
    </location>
</feature>
<dbReference type="PANTHER" id="PTHR11360:SF290">
    <property type="entry name" value="MONOCARBOXYLATE MFS PERMEASE"/>
    <property type="match status" value="1"/>
</dbReference>
<evidence type="ECO:0000259" key="6">
    <source>
        <dbReference type="PROSITE" id="PS50850"/>
    </source>
</evidence>
<keyword evidence="2 5" id="KW-0812">Transmembrane</keyword>
<evidence type="ECO:0000313" key="8">
    <source>
        <dbReference type="Proteomes" id="UP000326331"/>
    </source>
</evidence>
<dbReference type="Proteomes" id="UP000326331">
    <property type="component" value="Chromosome"/>
</dbReference>
<feature type="transmembrane region" description="Helical" evidence="5">
    <location>
        <begin position="20"/>
        <end position="39"/>
    </location>
</feature>
<dbReference type="Gene3D" id="1.20.1250.20">
    <property type="entry name" value="MFS general substrate transporter like domains"/>
    <property type="match status" value="1"/>
</dbReference>
<dbReference type="InterPro" id="IPR020846">
    <property type="entry name" value="MFS_dom"/>
</dbReference>
<evidence type="ECO:0000256" key="3">
    <source>
        <dbReference type="ARBA" id="ARBA00022989"/>
    </source>
</evidence>
<feature type="transmembrane region" description="Helical" evidence="5">
    <location>
        <begin position="51"/>
        <end position="74"/>
    </location>
</feature>
<dbReference type="SUPFAM" id="SSF103473">
    <property type="entry name" value="MFS general substrate transporter"/>
    <property type="match status" value="1"/>
</dbReference>
<dbReference type="RefSeq" id="WP_158066963.1">
    <property type="nucleotide sequence ID" value="NZ_CP042829.1"/>
</dbReference>
<feature type="transmembrane region" description="Helical" evidence="5">
    <location>
        <begin position="86"/>
        <end position="104"/>
    </location>
</feature>
<dbReference type="PANTHER" id="PTHR11360">
    <property type="entry name" value="MONOCARBOXYLATE TRANSPORTER"/>
    <property type="match status" value="1"/>
</dbReference>
<feature type="transmembrane region" description="Helical" evidence="5">
    <location>
        <begin position="381"/>
        <end position="401"/>
    </location>
</feature>
<gene>
    <name evidence="7" type="ORF">Tbon_06980</name>
</gene>
<protein>
    <submittedName>
        <fullName evidence="7">MFS transporter</fullName>
    </submittedName>
</protein>
<feature type="transmembrane region" description="Helical" evidence="5">
    <location>
        <begin position="316"/>
        <end position="338"/>
    </location>
</feature>
<sequence length="406" mass="42219">MPIVLARQQRAVFSRRWLQVAAAAMFINTSYGTLSYAFSVFVTESGPGGEFGAGVVSAGFGAALLVSGVSGIFAGTVADLLGTRRLMAGGAVLGCGGLALLAAAREPWQFVAVLAVVLGPAMAATFYEPVYVLMNRWFPAEERPRAYGVLTLLSGFSITIFTPLTRWLVDGLGWRAAMVVLGGILLAVGTAVPAVIREPAAPARARLTPQGFLREAAAGVRQANRAFWLFTLAFFVATVAFSGFQFHLVAGLEGRGFAPGGVAWAIAVTGIVSLPARLLLPLLSERISSPALLALCFTGVAGAALTTAVADSWWQVWVVVGLFGTVFGAIYPLRALVISERFAGPYFGRLIGLQALFVATGRAAGPAAIGLAGTSPPGYELGFRVAAAVLVASAAVTWLALDRRPG</sequence>
<proteinExistence type="predicted"/>
<name>A0ABX6C193_9CHLR</name>